<dbReference type="Pfam" id="PF13360">
    <property type="entry name" value="PQQ_2"/>
    <property type="match status" value="1"/>
</dbReference>
<name>A0ABT0UCG2_9BACT</name>
<comment type="caution">
    <text evidence="2">The sequence shown here is derived from an EMBL/GenBank/DDBJ whole genome shotgun (WGS) entry which is preliminary data.</text>
</comment>
<sequence length="344" mass="37868">MRSSLKLRWEIGNRCKSMVSRYSRGAPKLALTQAIFAWMVIGLLGGLAALGDERPSVSHRVLLQGEPGLVIVEPDGDISWQMPWGGIHDIHWLGDGRILTRQGTAKVVEIDVTTKTIVWQYDSASQNGNAGKRVEVHAFERLSNGTTMIAESGPARLIEVDRDGTIIHEIKLVLDHPNPHSDTRLARRLENGNYLVAQEADGKVREYNPDGVVVWEYEVPMFGKSARRGHGPDAFGNRLFSAFRLPNGNTLIGGGNGHCVLEVTPAKEIVREIHQNDLSGIRLAWVTTVEVLDNDHWIIGNCHAGAGQPILIEVDPASKQVIWTLDRFDDFGNNVSNSTIIDAG</sequence>
<protein>
    <submittedName>
        <fullName evidence="2">PQQ-like beta-propeller repeat protein</fullName>
    </submittedName>
</protein>
<dbReference type="Proteomes" id="UP001202961">
    <property type="component" value="Unassembled WGS sequence"/>
</dbReference>
<dbReference type="RefSeq" id="WP_250932554.1">
    <property type="nucleotide sequence ID" value="NZ_JAMQBK010000092.1"/>
</dbReference>
<dbReference type="SUPFAM" id="SSF50998">
    <property type="entry name" value="Quinoprotein alcohol dehydrogenase-like"/>
    <property type="match status" value="1"/>
</dbReference>
<organism evidence="2 3">
    <name type="scientific">Aporhodopirellula aestuarii</name>
    <dbReference type="NCBI Taxonomy" id="2950107"/>
    <lineage>
        <taxon>Bacteria</taxon>
        <taxon>Pseudomonadati</taxon>
        <taxon>Planctomycetota</taxon>
        <taxon>Planctomycetia</taxon>
        <taxon>Pirellulales</taxon>
        <taxon>Pirellulaceae</taxon>
        <taxon>Aporhodopirellula</taxon>
    </lineage>
</organism>
<keyword evidence="3" id="KW-1185">Reference proteome</keyword>
<dbReference type="InterPro" id="IPR011047">
    <property type="entry name" value="Quinoprotein_ADH-like_sf"/>
</dbReference>
<feature type="domain" description="Pyrrolo-quinoline quinone repeat" evidence="1">
    <location>
        <begin position="73"/>
        <end position="324"/>
    </location>
</feature>
<accession>A0ABT0UCG2</accession>
<dbReference type="InterPro" id="IPR053143">
    <property type="entry name" value="Arylsulfate_ST"/>
</dbReference>
<evidence type="ECO:0000259" key="1">
    <source>
        <dbReference type="Pfam" id="PF13360"/>
    </source>
</evidence>
<reference evidence="2 3" key="1">
    <citation type="journal article" date="2022" name="Syst. Appl. Microbiol.">
        <title>Rhodopirellula aestuarii sp. nov., a novel member of the genus Rhodopirellula isolated from brackish sediments collected in the Tagus River estuary, Portugal.</title>
        <authorList>
            <person name="Vitorino I.R."/>
            <person name="Klimek D."/>
            <person name="Calusinska M."/>
            <person name="Lobo-da-Cunha A."/>
            <person name="Vasconcelos V."/>
            <person name="Lage O.M."/>
        </authorList>
    </citation>
    <scope>NUCLEOTIDE SEQUENCE [LARGE SCALE GENOMIC DNA]</scope>
    <source>
        <strain evidence="2 3">ICT_H3.1</strain>
    </source>
</reference>
<gene>
    <name evidence="2" type="ORF">NB063_28650</name>
</gene>
<dbReference type="PANTHER" id="PTHR35340">
    <property type="entry name" value="PQQ ENZYME REPEAT PROTEIN-RELATED"/>
    <property type="match status" value="1"/>
</dbReference>
<dbReference type="InterPro" id="IPR002372">
    <property type="entry name" value="PQQ_rpt_dom"/>
</dbReference>
<dbReference type="PANTHER" id="PTHR35340:SF5">
    <property type="entry name" value="ASST-DOMAIN-CONTAINING PROTEIN"/>
    <property type="match status" value="1"/>
</dbReference>
<evidence type="ECO:0000313" key="3">
    <source>
        <dbReference type="Proteomes" id="UP001202961"/>
    </source>
</evidence>
<proteinExistence type="predicted"/>
<dbReference type="EMBL" id="JAMQBK010000092">
    <property type="protein sequence ID" value="MCM2374610.1"/>
    <property type="molecule type" value="Genomic_DNA"/>
</dbReference>
<evidence type="ECO:0000313" key="2">
    <source>
        <dbReference type="EMBL" id="MCM2374610.1"/>
    </source>
</evidence>